<comment type="caution">
    <text evidence="2">The sequence shown here is derived from an EMBL/GenBank/DDBJ whole genome shotgun (WGS) entry which is preliminary data.</text>
</comment>
<feature type="region of interest" description="Disordered" evidence="1">
    <location>
        <begin position="154"/>
        <end position="173"/>
    </location>
</feature>
<protein>
    <submittedName>
        <fullName evidence="2">Phage capsid protein</fullName>
    </submittedName>
</protein>
<gene>
    <name evidence="2" type="ORF">EAK82_07535</name>
</gene>
<dbReference type="AlphaFoldDB" id="A0A403MUL2"/>
<proteinExistence type="predicted"/>
<organism evidence="2">
    <name type="scientific">Salmonella enterica</name>
    <name type="common">Salmonella choleraesuis</name>
    <dbReference type="NCBI Taxonomy" id="28901"/>
    <lineage>
        <taxon>Bacteria</taxon>
        <taxon>Pseudomonadati</taxon>
        <taxon>Pseudomonadota</taxon>
        <taxon>Gammaproteobacteria</taxon>
        <taxon>Enterobacterales</taxon>
        <taxon>Enterobacteriaceae</taxon>
        <taxon>Salmonella</taxon>
    </lineage>
</organism>
<sequence>MENELIIDGQVIDLSEKQETVEEVTTEEQKQPEEQDRAETENEVEANDKTEEQPEPDEYSLQIGDEEIPLTEEDDDHVDGQPAPQWVKDLRKGFKETQKENRELRRQLEEALAKPAEQQPTQTQTQTDVIPPKPTLESCDYDEQAFETALTDWHEKKSRAEQQKQQQQRQQQEVIQRFKQRLEKHNERATRLPVKDYRETEEIVRRELPAIQQEILIHAADEGSELIAYALGKNQQLRQRVAAETDPIRAAFLLGQISKQVSLAPKPKKAPKPEPEVRGGGADVKQDDFNKLCPGATIE</sequence>
<feature type="compositionally biased region" description="Low complexity" evidence="1">
    <location>
        <begin position="163"/>
        <end position="173"/>
    </location>
</feature>
<feature type="compositionally biased region" description="Basic and acidic residues" evidence="1">
    <location>
        <begin position="88"/>
        <end position="112"/>
    </location>
</feature>
<dbReference type="EMBL" id="RVIJ01000004">
    <property type="protein sequence ID" value="MLW00120.1"/>
    <property type="molecule type" value="Genomic_DNA"/>
</dbReference>
<feature type="compositionally biased region" description="Basic and acidic residues" evidence="1">
    <location>
        <begin position="27"/>
        <end position="52"/>
    </location>
</feature>
<feature type="compositionally biased region" description="Low complexity" evidence="1">
    <location>
        <begin position="118"/>
        <end position="127"/>
    </location>
</feature>
<feature type="compositionally biased region" description="Acidic residues" evidence="1">
    <location>
        <begin position="53"/>
        <end position="77"/>
    </location>
</feature>
<accession>A0A403MUL2</accession>
<feature type="region of interest" description="Disordered" evidence="1">
    <location>
        <begin position="262"/>
        <end position="299"/>
    </location>
</feature>
<feature type="region of interest" description="Disordered" evidence="1">
    <location>
        <begin position="1"/>
        <end position="137"/>
    </location>
</feature>
<dbReference type="Proteomes" id="UP000885392">
    <property type="component" value="Unassembled WGS sequence"/>
</dbReference>
<evidence type="ECO:0000313" key="2">
    <source>
        <dbReference type="EMBL" id="MLW00120.1"/>
    </source>
</evidence>
<evidence type="ECO:0000256" key="1">
    <source>
        <dbReference type="SAM" id="MobiDB-lite"/>
    </source>
</evidence>
<reference evidence="2" key="1">
    <citation type="submission" date="2018-10" db="EMBL/GenBank/DDBJ databases">
        <authorList>
            <consortium name="PulseNet: The National Subtyping Network for Foodborne Disease Surveillance"/>
            <person name="Tarr C.L."/>
            <person name="Trees E."/>
            <person name="Katz L.S."/>
            <person name="Carleton-Romer H.A."/>
            <person name="Stroika S."/>
            <person name="Kucerova Z."/>
            <person name="Roache K.F."/>
            <person name="Sabol A.L."/>
            <person name="Besser J."/>
            <person name="Gerner-Smidt P."/>
        </authorList>
    </citation>
    <scope>NUCLEOTIDE SEQUENCE [LARGE SCALE GENOMIC DNA]</scope>
    <source>
        <strain evidence="2">PNUSAS038541</strain>
    </source>
</reference>
<name>A0A403MUL2_SALER</name>